<dbReference type="OrthoDB" id="3419253at2"/>
<dbReference type="Proteomes" id="UP000251891">
    <property type="component" value="Unassembled WGS sequence"/>
</dbReference>
<evidence type="ECO:0000313" key="1">
    <source>
        <dbReference type="EMBL" id="RAY14590.1"/>
    </source>
</evidence>
<proteinExistence type="predicted"/>
<sequence length="259" mass="29338">MSKPEVKIYDIMACNVFWDFEGGLPQEQHKFLVSFFPTPGAPTPDLIEKIVARGPGGYEVEFANQKFHGGNLNGWIHDRVFDSYWYMVNLSTGFMPEGVYTIEVTARDGSVASRSRTQRDEPTRTLVSAYRAGKQKILDSYHPTKAAPPEPGAPLRDVKSGWTTLKELEDVDAYYIYRLSEGGSIAEFNTQRLVWWDNIFVQRNIGKDLTAGLNRGEVTIEAELKPGQNYAYFVETTDSNVQSETNICIFQPHQYFTTP</sequence>
<accession>A0A365H643</accession>
<dbReference type="AlphaFoldDB" id="A0A365H643"/>
<evidence type="ECO:0000313" key="2">
    <source>
        <dbReference type="Proteomes" id="UP000251891"/>
    </source>
</evidence>
<protein>
    <submittedName>
        <fullName evidence="1">Uncharacterized protein</fullName>
    </submittedName>
</protein>
<gene>
    <name evidence="1" type="ORF">DPM19_12530</name>
</gene>
<dbReference type="EMBL" id="QLYX01000005">
    <property type="protein sequence ID" value="RAY14590.1"/>
    <property type="molecule type" value="Genomic_DNA"/>
</dbReference>
<organism evidence="1 2">
    <name type="scientific">Actinomadura craniellae</name>
    <dbReference type="NCBI Taxonomy" id="2231787"/>
    <lineage>
        <taxon>Bacteria</taxon>
        <taxon>Bacillati</taxon>
        <taxon>Actinomycetota</taxon>
        <taxon>Actinomycetes</taxon>
        <taxon>Streptosporangiales</taxon>
        <taxon>Thermomonosporaceae</taxon>
        <taxon>Actinomadura</taxon>
    </lineage>
</organism>
<keyword evidence="2" id="KW-1185">Reference proteome</keyword>
<reference evidence="1 2" key="1">
    <citation type="submission" date="2018-06" db="EMBL/GenBank/DDBJ databases">
        <title>Actinomadura craniellae sp. nov. isolated from marine sponge Craniella sp.</title>
        <authorList>
            <person name="Li L."/>
            <person name="Xu Q.H."/>
            <person name="Lin H.W."/>
            <person name="Lu Y.H."/>
        </authorList>
    </citation>
    <scope>NUCLEOTIDE SEQUENCE [LARGE SCALE GENOMIC DNA]</scope>
    <source>
        <strain evidence="1 2">LHW63021</strain>
    </source>
</reference>
<dbReference type="RefSeq" id="WP_111866594.1">
    <property type="nucleotide sequence ID" value="NZ_QLYX01000005.1"/>
</dbReference>
<comment type="caution">
    <text evidence="1">The sequence shown here is derived from an EMBL/GenBank/DDBJ whole genome shotgun (WGS) entry which is preliminary data.</text>
</comment>
<name>A0A365H643_9ACTN</name>